<organism evidence="1">
    <name type="scientific">marine sediment metagenome</name>
    <dbReference type="NCBI Taxonomy" id="412755"/>
    <lineage>
        <taxon>unclassified sequences</taxon>
        <taxon>metagenomes</taxon>
        <taxon>ecological metagenomes</taxon>
    </lineage>
</organism>
<reference evidence="1" key="1">
    <citation type="journal article" date="2015" name="Nature">
        <title>Complex archaea that bridge the gap between prokaryotes and eukaryotes.</title>
        <authorList>
            <person name="Spang A."/>
            <person name="Saw J.H."/>
            <person name="Jorgensen S.L."/>
            <person name="Zaremba-Niedzwiedzka K."/>
            <person name="Martijn J."/>
            <person name="Lind A.E."/>
            <person name="van Eijk R."/>
            <person name="Schleper C."/>
            <person name="Guy L."/>
            <person name="Ettema T.J."/>
        </authorList>
    </citation>
    <scope>NUCLEOTIDE SEQUENCE</scope>
</reference>
<comment type="caution">
    <text evidence="1">The sequence shown here is derived from an EMBL/GenBank/DDBJ whole genome shotgun (WGS) entry which is preliminary data.</text>
</comment>
<feature type="non-terminal residue" evidence="1">
    <location>
        <position position="1"/>
    </location>
</feature>
<evidence type="ECO:0000313" key="1">
    <source>
        <dbReference type="EMBL" id="KKK73232.1"/>
    </source>
</evidence>
<name>A0A0F8XVU0_9ZZZZ</name>
<gene>
    <name evidence="1" type="ORF">LCGC14_2895900</name>
</gene>
<accession>A0A0F8XVU0</accession>
<sequence>IVANEPTSILEEAGIITVRQAPAGTDEVAFPLVRNTQLTWYEIDDRGASAYVGSDLSATGLQAVIYEVVRPTVKSAVIFLPDTVNLLNKTDFDLFAKLGAVDAKRKKEEDACDLLGSADRFTQTYAAGGFEEADLTLGSLTSGSTLDPRDLTQAKALLATGSDINVPDFVLMHPTQYEQINTHGDFAPGASSVGAVLRKARFDDDGNIVRFDGMDVYVTELLPTLGSPGISGNEQVDGYFGSTLQGHPVIVGSKGRAVGRGEHFGIKVSTEDSRRFHGQWKVFDVSYANAILMKESLVYIRAVGA</sequence>
<evidence type="ECO:0008006" key="2">
    <source>
        <dbReference type="Google" id="ProtNLM"/>
    </source>
</evidence>
<dbReference type="EMBL" id="LAZR01056879">
    <property type="protein sequence ID" value="KKK73232.1"/>
    <property type="molecule type" value="Genomic_DNA"/>
</dbReference>
<protein>
    <recommendedName>
        <fullName evidence="2">Phage major capsid protein</fullName>
    </recommendedName>
</protein>
<dbReference type="AlphaFoldDB" id="A0A0F8XVU0"/>
<proteinExistence type="predicted"/>